<evidence type="ECO:0000313" key="4">
    <source>
        <dbReference type="EMBL" id="PKD21553.1"/>
    </source>
</evidence>
<dbReference type="PANTHER" id="PTHR43420">
    <property type="entry name" value="ACETYLTRANSFERASE"/>
    <property type="match status" value="1"/>
</dbReference>
<gene>
    <name evidence="4" type="ORF">APR41_00780</name>
</gene>
<sequence length="169" mass="20327">MIRNASLEDLNKIKELTEACAEALQEQNIFQWNENYPSREKLKNDIQREDLFVYEDQDRIIAIMVLTSKMEAVYENIEWLTETGNNLYVHRLATHPEFWGYGYARKMMDFAEELAKKSNFISIRLDTFSKNLRNQKFYENRGYRKLGDVYFPHKNEHPFHCYELILNQV</sequence>
<dbReference type="RefSeq" id="WP_079711560.1">
    <property type="nucleotide sequence ID" value="NZ_FUZC01000001.1"/>
</dbReference>
<dbReference type="PROSITE" id="PS51186">
    <property type="entry name" value="GNAT"/>
    <property type="match status" value="1"/>
</dbReference>
<dbReference type="InterPro" id="IPR050680">
    <property type="entry name" value="YpeA/RimI_acetyltransf"/>
</dbReference>
<dbReference type="OrthoDB" id="9796381at2"/>
<organism evidence="4 5">
    <name type="scientific">Salegentibacter salinarum</name>
    <dbReference type="NCBI Taxonomy" id="447422"/>
    <lineage>
        <taxon>Bacteria</taxon>
        <taxon>Pseudomonadati</taxon>
        <taxon>Bacteroidota</taxon>
        <taxon>Flavobacteriia</taxon>
        <taxon>Flavobacteriales</taxon>
        <taxon>Flavobacteriaceae</taxon>
        <taxon>Salegentibacter</taxon>
    </lineage>
</organism>
<dbReference type="AlphaFoldDB" id="A0A2N0U3H2"/>
<protein>
    <submittedName>
        <fullName evidence="4">GNAT family acetyltransferase</fullName>
    </submittedName>
</protein>
<dbReference type="PANTHER" id="PTHR43420:SF47">
    <property type="entry name" value="N-ACETYLTRANSFERASE DOMAIN-CONTAINING PROTEIN"/>
    <property type="match status" value="1"/>
</dbReference>
<dbReference type="InterPro" id="IPR000182">
    <property type="entry name" value="GNAT_dom"/>
</dbReference>
<dbReference type="GO" id="GO:0016747">
    <property type="term" value="F:acyltransferase activity, transferring groups other than amino-acyl groups"/>
    <property type="evidence" value="ECO:0007669"/>
    <property type="project" value="InterPro"/>
</dbReference>
<dbReference type="EMBL" id="LKTS01000001">
    <property type="protein sequence ID" value="PKD21553.1"/>
    <property type="molecule type" value="Genomic_DNA"/>
</dbReference>
<dbReference type="CDD" id="cd04301">
    <property type="entry name" value="NAT_SF"/>
    <property type="match status" value="1"/>
</dbReference>
<evidence type="ECO:0000313" key="5">
    <source>
        <dbReference type="Proteomes" id="UP000232673"/>
    </source>
</evidence>
<reference evidence="4 5" key="1">
    <citation type="submission" date="2015-10" db="EMBL/GenBank/DDBJ databases">
        <title>Draft genome sequence of Salegentibacter salinarum KCTC 12975.</title>
        <authorList>
            <person name="Lin W."/>
            <person name="Zheng Q."/>
        </authorList>
    </citation>
    <scope>NUCLEOTIDE SEQUENCE [LARGE SCALE GENOMIC DNA]</scope>
    <source>
        <strain evidence="4 5">KCTC 12975</strain>
    </source>
</reference>
<name>A0A2N0U3H2_9FLAO</name>
<evidence type="ECO:0000259" key="3">
    <source>
        <dbReference type="PROSITE" id="PS51186"/>
    </source>
</evidence>
<evidence type="ECO:0000256" key="2">
    <source>
        <dbReference type="ARBA" id="ARBA00023315"/>
    </source>
</evidence>
<evidence type="ECO:0000256" key="1">
    <source>
        <dbReference type="ARBA" id="ARBA00022679"/>
    </source>
</evidence>
<dbReference type="Pfam" id="PF00583">
    <property type="entry name" value="Acetyltransf_1"/>
    <property type="match status" value="1"/>
</dbReference>
<feature type="domain" description="N-acetyltransferase" evidence="3">
    <location>
        <begin position="1"/>
        <end position="168"/>
    </location>
</feature>
<accession>A0A2N0U3H2</accession>
<proteinExistence type="predicted"/>
<keyword evidence="5" id="KW-1185">Reference proteome</keyword>
<comment type="caution">
    <text evidence="4">The sequence shown here is derived from an EMBL/GenBank/DDBJ whole genome shotgun (WGS) entry which is preliminary data.</text>
</comment>
<keyword evidence="1 4" id="KW-0808">Transferase</keyword>
<dbReference type="InterPro" id="IPR016181">
    <property type="entry name" value="Acyl_CoA_acyltransferase"/>
</dbReference>
<dbReference type="SUPFAM" id="SSF55729">
    <property type="entry name" value="Acyl-CoA N-acyltransferases (Nat)"/>
    <property type="match status" value="1"/>
</dbReference>
<dbReference type="STRING" id="447422.SAMN05660903_00410"/>
<dbReference type="Gene3D" id="3.40.630.30">
    <property type="match status" value="1"/>
</dbReference>
<keyword evidence="2" id="KW-0012">Acyltransferase</keyword>
<dbReference type="Proteomes" id="UP000232673">
    <property type="component" value="Unassembled WGS sequence"/>
</dbReference>